<reference evidence="8" key="2">
    <citation type="submission" date="2025-08" db="UniProtKB">
        <authorList>
            <consortium name="RefSeq"/>
        </authorList>
    </citation>
    <scope>IDENTIFICATION</scope>
    <source>
        <strain evidence="8">S238N-H82</strain>
        <tissue evidence="8">Testes</tissue>
    </source>
</reference>
<dbReference type="KEGG" id="bfo:118413798"/>
<protein>
    <submittedName>
        <fullName evidence="8">Synaptic vesicular amine transporter-like</fullName>
    </submittedName>
</protein>
<dbReference type="InterPro" id="IPR036259">
    <property type="entry name" value="MFS_trans_sf"/>
</dbReference>
<dbReference type="Pfam" id="PF07690">
    <property type="entry name" value="MFS_1"/>
    <property type="match status" value="1"/>
</dbReference>
<reference evidence="7" key="1">
    <citation type="journal article" date="2020" name="Nat. Ecol. Evol.">
        <title>Deeply conserved synteny resolves early events in vertebrate evolution.</title>
        <authorList>
            <person name="Simakov O."/>
            <person name="Marletaz F."/>
            <person name="Yue J.X."/>
            <person name="O'Connell B."/>
            <person name="Jenkins J."/>
            <person name="Brandt A."/>
            <person name="Calef R."/>
            <person name="Tung C.H."/>
            <person name="Huang T.K."/>
            <person name="Schmutz J."/>
            <person name="Satoh N."/>
            <person name="Yu J.K."/>
            <person name="Putnam N.H."/>
            <person name="Green R.E."/>
            <person name="Rokhsar D.S."/>
        </authorList>
    </citation>
    <scope>NUCLEOTIDE SEQUENCE [LARGE SCALE GENOMIC DNA]</scope>
    <source>
        <strain evidence="7">S238N-H82</strain>
    </source>
</reference>
<dbReference type="GO" id="GO:0016020">
    <property type="term" value="C:membrane"/>
    <property type="evidence" value="ECO:0007669"/>
    <property type="project" value="UniProtKB-SubCell"/>
</dbReference>
<dbReference type="InterPro" id="IPR050930">
    <property type="entry name" value="MFS_Vesicular_Transporter"/>
</dbReference>
<evidence type="ECO:0000256" key="6">
    <source>
        <dbReference type="SAM" id="Phobius"/>
    </source>
</evidence>
<keyword evidence="5 6" id="KW-0472">Membrane</keyword>
<feature type="transmembrane region" description="Helical" evidence="6">
    <location>
        <begin position="109"/>
        <end position="129"/>
    </location>
</feature>
<keyword evidence="3 6" id="KW-0812">Transmembrane</keyword>
<dbReference type="GO" id="GO:0022857">
    <property type="term" value="F:transmembrane transporter activity"/>
    <property type="evidence" value="ECO:0007669"/>
    <property type="project" value="InterPro"/>
</dbReference>
<keyword evidence="7" id="KW-1185">Reference proteome</keyword>
<evidence type="ECO:0000313" key="8">
    <source>
        <dbReference type="RefSeq" id="XP_035673224.1"/>
    </source>
</evidence>
<dbReference type="OrthoDB" id="5086884at2759"/>
<dbReference type="InterPro" id="IPR011701">
    <property type="entry name" value="MFS"/>
</dbReference>
<organism evidence="7 8">
    <name type="scientific">Branchiostoma floridae</name>
    <name type="common">Florida lancelet</name>
    <name type="synonym">Amphioxus</name>
    <dbReference type="NCBI Taxonomy" id="7739"/>
    <lineage>
        <taxon>Eukaryota</taxon>
        <taxon>Metazoa</taxon>
        <taxon>Chordata</taxon>
        <taxon>Cephalochordata</taxon>
        <taxon>Leptocardii</taxon>
        <taxon>Amphioxiformes</taxon>
        <taxon>Branchiostomatidae</taxon>
        <taxon>Branchiostoma</taxon>
    </lineage>
</organism>
<evidence type="ECO:0000313" key="7">
    <source>
        <dbReference type="Proteomes" id="UP000001554"/>
    </source>
</evidence>
<dbReference type="AlphaFoldDB" id="A0A9J7KZ78"/>
<evidence type="ECO:0000256" key="5">
    <source>
        <dbReference type="ARBA" id="ARBA00023136"/>
    </source>
</evidence>
<accession>A0A9J7KZ78</accession>
<keyword evidence="4 6" id="KW-1133">Transmembrane helix</keyword>
<proteinExistence type="predicted"/>
<evidence type="ECO:0000256" key="2">
    <source>
        <dbReference type="ARBA" id="ARBA00022448"/>
    </source>
</evidence>
<dbReference type="Proteomes" id="UP000001554">
    <property type="component" value="Chromosome 4"/>
</dbReference>
<dbReference type="PANTHER" id="PTHR23506:SF23">
    <property type="entry name" value="GH10249P"/>
    <property type="match status" value="1"/>
</dbReference>
<dbReference type="GeneID" id="118413798"/>
<sequence length="196" mass="21479">MEALSDVDTQDKEDASDDKDSLAGYRIWPAGSAIRACASSQTLQLMVLRPNVKTKVDMIGDPLHKLLRDPYILVAAGTICFANMSIAMLEPSLPIWMMDTMDVGQWQLGVAFLPASISYLIGTALFGNLAHRMGRWLCALLGMLLVGIFSFVVGTARYNASSPISTGCLGFSSRRVVQYFEIYFDILKTLQSGDLL</sequence>
<gene>
    <name evidence="8" type="primary">LOC118413798</name>
</gene>
<feature type="transmembrane region" description="Helical" evidence="6">
    <location>
        <begin position="136"/>
        <end position="156"/>
    </location>
</feature>
<keyword evidence="2" id="KW-0813">Transport</keyword>
<dbReference type="Gene3D" id="1.20.1250.20">
    <property type="entry name" value="MFS general substrate transporter like domains"/>
    <property type="match status" value="1"/>
</dbReference>
<evidence type="ECO:0000256" key="1">
    <source>
        <dbReference type="ARBA" id="ARBA00004141"/>
    </source>
</evidence>
<dbReference type="RefSeq" id="XP_035673224.1">
    <property type="nucleotide sequence ID" value="XM_035817331.1"/>
</dbReference>
<evidence type="ECO:0000256" key="4">
    <source>
        <dbReference type="ARBA" id="ARBA00022989"/>
    </source>
</evidence>
<evidence type="ECO:0000256" key="3">
    <source>
        <dbReference type="ARBA" id="ARBA00022692"/>
    </source>
</evidence>
<dbReference type="SUPFAM" id="SSF103473">
    <property type="entry name" value="MFS general substrate transporter"/>
    <property type="match status" value="1"/>
</dbReference>
<name>A0A9J7KZ78_BRAFL</name>
<comment type="subcellular location">
    <subcellularLocation>
        <location evidence="1">Membrane</location>
        <topology evidence="1">Multi-pass membrane protein</topology>
    </subcellularLocation>
</comment>
<feature type="transmembrane region" description="Helical" evidence="6">
    <location>
        <begin position="71"/>
        <end position="89"/>
    </location>
</feature>
<dbReference type="PANTHER" id="PTHR23506">
    <property type="entry name" value="GH10249P"/>
    <property type="match status" value="1"/>
</dbReference>